<feature type="non-terminal residue" evidence="1">
    <location>
        <position position="1"/>
    </location>
</feature>
<dbReference type="EMBL" id="ML208499">
    <property type="protein sequence ID" value="TFK63901.1"/>
    <property type="molecule type" value="Genomic_DNA"/>
</dbReference>
<keyword evidence="2" id="KW-1185">Reference proteome</keyword>
<gene>
    <name evidence="1" type="ORF">BDN72DRAFT_902028</name>
</gene>
<proteinExistence type="predicted"/>
<dbReference type="Proteomes" id="UP000308600">
    <property type="component" value="Unassembled WGS sequence"/>
</dbReference>
<organism evidence="1 2">
    <name type="scientific">Pluteus cervinus</name>
    <dbReference type="NCBI Taxonomy" id="181527"/>
    <lineage>
        <taxon>Eukaryota</taxon>
        <taxon>Fungi</taxon>
        <taxon>Dikarya</taxon>
        <taxon>Basidiomycota</taxon>
        <taxon>Agaricomycotina</taxon>
        <taxon>Agaricomycetes</taxon>
        <taxon>Agaricomycetidae</taxon>
        <taxon>Agaricales</taxon>
        <taxon>Pluteineae</taxon>
        <taxon>Pluteaceae</taxon>
        <taxon>Pluteus</taxon>
    </lineage>
</organism>
<evidence type="ECO:0000313" key="2">
    <source>
        <dbReference type="Proteomes" id="UP000308600"/>
    </source>
</evidence>
<evidence type="ECO:0000313" key="1">
    <source>
        <dbReference type="EMBL" id="TFK63901.1"/>
    </source>
</evidence>
<accession>A0ACD3AEC9</accession>
<name>A0ACD3AEC9_9AGAR</name>
<protein>
    <submittedName>
        <fullName evidence="1">NAD(P)-binding protein</fullName>
    </submittedName>
</protein>
<reference evidence="1 2" key="1">
    <citation type="journal article" date="2019" name="Nat. Ecol. Evol.">
        <title>Megaphylogeny resolves global patterns of mushroom evolution.</title>
        <authorList>
            <person name="Varga T."/>
            <person name="Krizsan K."/>
            <person name="Foldi C."/>
            <person name="Dima B."/>
            <person name="Sanchez-Garcia M."/>
            <person name="Sanchez-Ramirez S."/>
            <person name="Szollosi G.J."/>
            <person name="Szarkandi J.G."/>
            <person name="Papp V."/>
            <person name="Albert L."/>
            <person name="Andreopoulos W."/>
            <person name="Angelini C."/>
            <person name="Antonin V."/>
            <person name="Barry K.W."/>
            <person name="Bougher N.L."/>
            <person name="Buchanan P."/>
            <person name="Buyck B."/>
            <person name="Bense V."/>
            <person name="Catcheside P."/>
            <person name="Chovatia M."/>
            <person name="Cooper J."/>
            <person name="Damon W."/>
            <person name="Desjardin D."/>
            <person name="Finy P."/>
            <person name="Geml J."/>
            <person name="Haridas S."/>
            <person name="Hughes K."/>
            <person name="Justo A."/>
            <person name="Karasinski D."/>
            <person name="Kautmanova I."/>
            <person name="Kiss B."/>
            <person name="Kocsube S."/>
            <person name="Kotiranta H."/>
            <person name="LaButti K.M."/>
            <person name="Lechner B.E."/>
            <person name="Liimatainen K."/>
            <person name="Lipzen A."/>
            <person name="Lukacs Z."/>
            <person name="Mihaltcheva S."/>
            <person name="Morgado L.N."/>
            <person name="Niskanen T."/>
            <person name="Noordeloos M.E."/>
            <person name="Ohm R.A."/>
            <person name="Ortiz-Santana B."/>
            <person name="Ovrebo C."/>
            <person name="Racz N."/>
            <person name="Riley R."/>
            <person name="Savchenko A."/>
            <person name="Shiryaev A."/>
            <person name="Soop K."/>
            <person name="Spirin V."/>
            <person name="Szebenyi C."/>
            <person name="Tomsovsky M."/>
            <person name="Tulloss R.E."/>
            <person name="Uehling J."/>
            <person name="Grigoriev I.V."/>
            <person name="Vagvolgyi C."/>
            <person name="Papp T."/>
            <person name="Martin F.M."/>
            <person name="Miettinen O."/>
            <person name="Hibbett D.S."/>
            <person name="Nagy L.G."/>
        </authorList>
    </citation>
    <scope>NUCLEOTIDE SEQUENCE [LARGE SCALE GENOMIC DNA]</scope>
    <source>
        <strain evidence="1 2">NL-1719</strain>
    </source>
</reference>
<sequence length="131" mass="13530">LTFFSNLVVNGPVKVPENVSYDQASTVPLAAATAYIGLYKGLGLAPLTTTGIGAYSNTPIVIIGGSSSVGQYGLQFAKASGFSPIITTASLKHAEYLKSIGATHVINRNSSLAAEITKITDKPVLFALDAI</sequence>